<comment type="similarity">
    <text evidence="1">Belongs to the AHA1 family.</text>
</comment>
<gene>
    <name evidence="4" type="ORF">CH376_02720</name>
    <name evidence="3" type="ORF">CH380_15700</name>
</gene>
<evidence type="ECO:0000313" key="6">
    <source>
        <dbReference type="Proteomes" id="UP000232188"/>
    </source>
</evidence>
<keyword evidence="5" id="KW-1185">Reference proteome</keyword>
<evidence type="ECO:0000256" key="1">
    <source>
        <dbReference type="ARBA" id="ARBA00006817"/>
    </source>
</evidence>
<dbReference type="Pfam" id="PF08327">
    <property type="entry name" value="AHSA1"/>
    <property type="match status" value="1"/>
</dbReference>
<evidence type="ECO:0000313" key="4">
    <source>
        <dbReference type="EMBL" id="PJZ63549.1"/>
    </source>
</evidence>
<dbReference type="PANTHER" id="PTHR36929:SF5">
    <property type="entry name" value="BLR6751 PROTEIN"/>
    <property type="match status" value="1"/>
</dbReference>
<dbReference type="EMBL" id="NPDV01000014">
    <property type="protein sequence ID" value="PJZ52342.1"/>
    <property type="molecule type" value="Genomic_DNA"/>
</dbReference>
<feature type="domain" description="Activator of Hsp90 ATPase homologue 1/2-like C-terminal" evidence="2">
    <location>
        <begin position="24"/>
        <end position="157"/>
    </location>
</feature>
<evidence type="ECO:0000259" key="2">
    <source>
        <dbReference type="Pfam" id="PF08327"/>
    </source>
</evidence>
<comment type="caution">
    <text evidence="3">The sequence shown here is derived from an EMBL/GenBank/DDBJ whole genome shotgun (WGS) entry which is preliminary data.</text>
</comment>
<accession>A0A2M9YLD6</accession>
<dbReference type="Gene3D" id="3.30.530.20">
    <property type="match status" value="1"/>
</dbReference>
<reference evidence="5 6" key="1">
    <citation type="submission" date="2017-07" db="EMBL/GenBank/DDBJ databases">
        <title>Leptospira spp. isolated from tropical soils.</title>
        <authorList>
            <person name="Thibeaux R."/>
            <person name="Iraola G."/>
            <person name="Ferres I."/>
            <person name="Bierque E."/>
            <person name="Girault D."/>
            <person name="Soupe-Gilbert M.-E."/>
            <person name="Picardeau M."/>
            <person name="Goarant C."/>
        </authorList>
    </citation>
    <scope>NUCLEOTIDE SEQUENCE [LARGE SCALE GENOMIC DNA]</scope>
    <source>
        <strain evidence="3 6">FH2-B-C1</strain>
        <strain evidence="4 5">FH2-B-D1</strain>
    </source>
</reference>
<proteinExistence type="inferred from homology"/>
<dbReference type="Proteomes" id="UP000232149">
    <property type="component" value="Unassembled WGS sequence"/>
</dbReference>
<dbReference type="EMBL" id="NPDU01000004">
    <property type="protein sequence ID" value="PJZ63549.1"/>
    <property type="molecule type" value="Genomic_DNA"/>
</dbReference>
<evidence type="ECO:0000313" key="3">
    <source>
        <dbReference type="EMBL" id="PJZ52342.1"/>
    </source>
</evidence>
<dbReference type="Proteomes" id="UP000232188">
    <property type="component" value="Unassembled WGS sequence"/>
</dbReference>
<dbReference type="InterPro" id="IPR013538">
    <property type="entry name" value="ASHA1/2-like_C"/>
</dbReference>
<dbReference type="AlphaFoldDB" id="A0A2M9YLD6"/>
<name>A0A2M9YLD6_9LEPT</name>
<dbReference type="SUPFAM" id="SSF55961">
    <property type="entry name" value="Bet v1-like"/>
    <property type="match status" value="1"/>
</dbReference>
<evidence type="ECO:0000313" key="5">
    <source>
        <dbReference type="Proteomes" id="UP000232149"/>
    </source>
</evidence>
<dbReference type="InterPro" id="IPR023393">
    <property type="entry name" value="START-like_dom_sf"/>
</dbReference>
<organism evidence="3 6">
    <name type="scientific">Leptospira adleri</name>
    <dbReference type="NCBI Taxonomy" id="2023186"/>
    <lineage>
        <taxon>Bacteria</taxon>
        <taxon>Pseudomonadati</taxon>
        <taxon>Spirochaetota</taxon>
        <taxon>Spirochaetia</taxon>
        <taxon>Leptospirales</taxon>
        <taxon>Leptospiraceae</taxon>
        <taxon>Leptospira</taxon>
    </lineage>
</organism>
<dbReference type="CDD" id="cd08894">
    <property type="entry name" value="SRPBCC_CalC_Aha1-like_1"/>
    <property type="match status" value="1"/>
</dbReference>
<dbReference type="RefSeq" id="WP_100786698.1">
    <property type="nucleotide sequence ID" value="NZ_NPDU01000004.1"/>
</dbReference>
<dbReference type="PANTHER" id="PTHR36929">
    <property type="entry name" value="ATTACHMENT SUBUNIT, PUTATIVE-RELATED"/>
    <property type="match status" value="1"/>
</dbReference>
<protein>
    <submittedName>
        <fullName evidence="3">ATPase</fullName>
    </submittedName>
</protein>
<sequence length="162" mass="18390">MMNSLNNQKSNTADREIATSRVFDAPRELVWKVWTDPNHIGNWWGPNGFTNTIETMEVKPGGVWKLIMHGPDGTDYPNRITYIEVIKPERLVYKHGSDMEDHPGDFQVTVTFEEENGKTKLTMISLFQTAAARDEVVEKYGAIEGMNQTLNRLGEYLAKAAN</sequence>